<comment type="caution">
    <text evidence="1">The sequence shown here is derived from an EMBL/GenBank/DDBJ whole genome shotgun (WGS) entry which is preliminary data.</text>
</comment>
<dbReference type="EMBL" id="LAZR01038273">
    <property type="protein sequence ID" value="KKL20000.1"/>
    <property type="molecule type" value="Genomic_DNA"/>
</dbReference>
<feature type="non-terminal residue" evidence="1">
    <location>
        <position position="1"/>
    </location>
</feature>
<evidence type="ECO:0000313" key="1">
    <source>
        <dbReference type="EMBL" id="KKL20000.1"/>
    </source>
</evidence>
<organism evidence="1">
    <name type="scientific">marine sediment metagenome</name>
    <dbReference type="NCBI Taxonomy" id="412755"/>
    <lineage>
        <taxon>unclassified sequences</taxon>
        <taxon>metagenomes</taxon>
        <taxon>ecological metagenomes</taxon>
    </lineage>
</organism>
<proteinExistence type="predicted"/>
<sequence>KMEITKTCECGVVFEYEPPKNYPDNRKYCNKCADRKKAEWDAKQGQKVIVEAQMPVPLPQPVPVEKVPFGNATGLTTPNLKAETGDFQSTVWNHQVRPHSSEMGPAGNRHKIYWETVEELKVEIRKLVSAGLMEDPYPFIPEHVPHD</sequence>
<reference evidence="1" key="1">
    <citation type="journal article" date="2015" name="Nature">
        <title>Complex archaea that bridge the gap between prokaryotes and eukaryotes.</title>
        <authorList>
            <person name="Spang A."/>
            <person name="Saw J.H."/>
            <person name="Jorgensen S.L."/>
            <person name="Zaremba-Niedzwiedzka K."/>
            <person name="Martijn J."/>
            <person name="Lind A.E."/>
            <person name="van Eijk R."/>
            <person name="Schleper C."/>
            <person name="Guy L."/>
            <person name="Ettema T.J."/>
        </authorList>
    </citation>
    <scope>NUCLEOTIDE SEQUENCE</scope>
</reference>
<dbReference type="AlphaFoldDB" id="A0A0F9BE42"/>
<gene>
    <name evidence="1" type="ORF">LCGC14_2459820</name>
</gene>
<accession>A0A0F9BE42</accession>
<name>A0A0F9BE42_9ZZZZ</name>
<protein>
    <submittedName>
        <fullName evidence="1">Uncharacterized protein</fullName>
    </submittedName>
</protein>